<dbReference type="Proteomes" id="UP000198506">
    <property type="component" value="Unassembled WGS sequence"/>
</dbReference>
<dbReference type="SUPFAM" id="SSF51679">
    <property type="entry name" value="Bacterial luciferase-like"/>
    <property type="match status" value="1"/>
</dbReference>
<name>A0AA94HKL8_9MICO</name>
<keyword evidence="3" id="KW-1185">Reference proteome</keyword>
<evidence type="ECO:0000259" key="1">
    <source>
        <dbReference type="Pfam" id="PF00296"/>
    </source>
</evidence>
<accession>A0AA94HKL8</accession>
<dbReference type="EMBL" id="FOZN01000001">
    <property type="protein sequence ID" value="SFR99874.1"/>
    <property type="molecule type" value="Genomic_DNA"/>
</dbReference>
<dbReference type="Gene3D" id="3.20.20.30">
    <property type="entry name" value="Luciferase-like domain"/>
    <property type="match status" value="2"/>
</dbReference>
<protein>
    <submittedName>
        <fullName evidence="2">Probable F420-dependent oxidoreductase, MSMEG_4141 family</fullName>
    </submittedName>
</protein>
<evidence type="ECO:0000313" key="3">
    <source>
        <dbReference type="Proteomes" id="UP000198506"/>
    </source>
</evidence>
<dbReference type="PANTHER" id="PTHR30137">
    <property type="entry name" value="LUCIFERASE-LIKE MONOOXYGENASE"/>
    <property type="match status" value="1"/>
</dbReference>
<dbReference type="NCBIfam" id="TIGR03620">
    <property type="entry name" value="F420_MSMEG_4141"/>
    <property type="match status" value="1"/>
</dbReference>
<dbReference type="InterPro" id="IPR036661">
    <property type="entry name" value="Luciferase-like_sf"/>
</dbReference>
<feature type="domain" description="Luciferase-like" evidence="1">
    <location>
        <begin position="49"/>
        <end position="279"/>
    </location>
</feature>
<dbReference type="Pfam" id="PF00296">
    <property type="entry name" value="Bac_luciferase"/>
    <property type="match status" value="1"/>
</dbReference>
<proteinExistence type="predicted"/>
<dbReference type="InterPro" id="IPR011251">
    <property type="entry name" value="Luciferase-like_dom"/>
</dbReference>
<dbReference type="InterPro" id="IPR050766">
    <property type="entry name" value="Bact_Lucif_Oxidored"/>
</dbReference>
<sequence length="305" mass="32394">MAAGRRYVERTPLLAPPDDWTPVPTSSAVTPDLGRIGFWRGGPMLTPGMAAAVERLGYGTIWIGGSPTADLGIAEQLLGATEHVTIATGIVNIWTAPAAEVADSYHRLEQAHPGRFLLGIGIGHRERNDDYRKPFAALVDYLDDLDAAGVPVSRRVIAALGPRTLRLAADRAAGTHPYMTTPQHTRFARETVGPDVLIAPEQRLVPSTDAAAARESARGFLDRYLSLSNYRRTLESRGFSAAELDDGATDAAVDALAPHGTPAELAAAVQGHLDAGADHVCVQLLPQRDDPLPGLEALAGELGLR</sequence>
<gene>
    <name evidence="2" type="ORF">SAMN04487783_0396</name>
</gene>
<dbReference type="InterPro" id="IPR019922">
    <property type="entry name" value="Lucif-like_OxRdatse_MSMEG_4141"/>
</dbReference>
<dbReference type="GO" id="GO:0005829">
    <property type="term" value="C:cytosol"/>
    <property type="evidence" value="ECO:0007669"/>
    <property type="project" value="TreeGrafter"/>
</dbReference>
<dbReference type="AlphaFoldDB" id="A0AA94HKL8"/>
<evidence type="ECO:0000313" key="2">
    <source>
        <dbReference type="EMBL" id="SFR99874.1"/>
    </source>
</evidence>
<reference evidence="2 3" key="1">
    <citation type="submission" date="2016-10" db="EMBL/GenBank/DDBJ databases">
        <authorList>
            <person name="Varghese N."/>
            <person name="Submissions S."/>
        </authorList>
    </citation>
    <scope>NUCLEOTIDE SEQUENCE [LARGE SCALE GENOMIC DNA]</scope>
    <source>
        <strain evidence="2 3">IAM 15147</strain>
    </source>
</reference>
<organism evidence="2 3">
    <name type="scientific">Agrococcus baldri</name>
    <dbReference type="NCBI Taxonomy" id="153730"/>
    <lineage>
        <taxon>Bacteria</taxon>
        <taxon>Bacillati</taxon>
        <taxon>Actinomycetota</taxon>
        <taxon>Actinomycetes</taxon>
        <taxon>Micrococcales</taxon>
        <taxon>Microbacteriaceae</taxon>
        <taxon>Agrococcus</taxon>
    </lineage>
</organism>
<comment type="caution">
    <text evidence="2">The sequence shown here is derived from an EMBL/GenBank/DDBJ whole genome shotgun (WGS) entry which is preliminary data.</text>
</comment>
<dbReference type="GO" id="GO:0016705">
    <property type="term" value="F:oxidoreductase activity, acting on paired donors, with incorporation or reduction of molecular oxygen"/>
    <property type="evidence" value="ECO:0007669"/>
    <property type="project" value="InterPro"/>
</dbReference>
<dbReference type="PANTHER" id="PTHR30137:SF18">
    <property type="entry name" value="CONSERVED PROTEIN"/>
    <property type="match status" value="1"/>
</dbReference>